<evidence type="ECO:0000256" key="1">
    <source>
        <dbReference type="ARBA" id="ARBA00006637"/>
    </source>
</evidence>
<evidence type="ECO:0000256" key="2">
    <source>
        <dbReference type="ARBA" id="ARBA00022741"/>
    </source>
</evidence>
<dbReference type="PANTHER" id="PTHR11274">
    <property type="entry name" value="RAD25/XP-B DNA REPAIR HELICASE"/>
    <property type="match status" value="1"/>
</dbReference>
<dbReference type="Pfam" id="PF00271">
    <property type="entry name" value="Helicase_C"/>
    <property type="match status" value="1"/>
</dbReference>
<dbReference type="Pfam" id="PF18458">
    <property type="entry name" value="XPB_DRD"/>
    <property type="match status" value="1"/>
</dbReference>
<keyword evidence="6" id="KW-0413">Isomerase</keyword>
<accession>A0AAP2Z8C5</accession>
<keyword evidence="15" id="KW-1185">Reference proteome</keyword>
<dbReference type="InterPro" id="IPR027417">
    <property type="entry name" value="P-loop_NTPase"/>
</dbReference>
<dbReference type="InterPro" id="IPR014001">
    <property type="entry name" value="Helicase_ATP-bd"/>
</dbReference>
<dbReference type="GO" id="GO:0003677">
    <property type="term" value="F:DNA binding"/>
    <property type="evidence" value="ECO:0007669"/>
    <property type="project" value="InterPro"/>
</dbReference>
<comment type="similarity">
    <text evidence="1">Belongs to the helicase family. RAD25/XPB subfamily.</text>
</comment>
<dbReference type="PROSITE" id="PS51194">
    <property type="entry name" value="HELICASE_CTER"/>
    <property type="match status" value="1"/>
</dbReference>
<dbReference type="Pfam" id="PF04851">
    <property type="entry name" value="ResIII"/>
    <property type="match status" value="1"/>
</dbReference>
<feature type="coiled-coil region" evidence="10">
    <location>
        <begin position="391"/>
        <end position="418"/>
    </location>
</feature>
<dbReference type="Gene3D" id="3.40.50.300">
    <property type="entry name" value="P-loop containing nucleotide triphosphate hydrolases"/>
    <property type="match status" value="2"/>
</dbReference>
<dbReference type="Proteomes" id="UP001321047">
    <property type="component" value="Unassembled WGS sequence"/>
</dbReference>
<feature type="compositionally biased region" description="Low complexity" evidence="11">
    <location>
        <begin position="8"/>
        <end position="22"/>
    </location>
</feature>
<evidence type="ECO:0000256" key="5">
    <source>
        <dbReference type="ARBA" id="ARBA00022840"/>
    </source>
</evidence>
<dbReference type="Gene3D" id="6.10.140.1180">
    <property type="match status" value="1"/>
</dbReference>
<feature type="domain" description="Helicase C-terminal" evidence="13">
    <location>
        <begin position="404"/>
        <end position="533"/>
    </location>
</feature>
<evidence type="ECO:0000313" key="15">
    <source>
        <dbReference type="Proteomes" id="UP001321047"/>
    </source>
</evidence>
<evidence type="ECO:0000256" key="3">
    <source>
        <dbReference type="ARBA" id="ARBA00022801"/>
    </source>
</evidence>
<comment type="catalytic activity">
    <reaction evidence="7">
        <text>Couples ATP hydrolysis with the unwinding of duplex DNA by translocating in the 3'-5' direction.</text>
        <dbReference type="EC" id="5.6.2.4"/>
    </reaction>
</comment>
<dbReference type="CDD" id="cd17926">
    <property type="entry name" value="DEXHc_RE"/>
    <property type="match status" value="1"/>
</dbReference>
<evidence type="ECO:0000256" key="9">
    <source>
        <dbReference type="ARBA" id="ARBA00048988"/>
    </source>
</evidence>
<proteinExistence type="inferred from homology"/>
<evidence type="ECO:0000259" key="13">
    <source>
        <dbReference type="PROSITE" id="PS51194"/>
    </source>
</evidence>
<feature type="region of interest" description="Disordered" evidence="11">
    <location>
        <begin position="1"/>
        <end position="27"/>
    </location>
</feature>
<evidence type="ECO:0000256" key="8">
    <source>
        <dbReference type="ARBA" id="ARBA00034808"/>
    </source>
</evidence>
<keyword evidence="2" id="KW-0547">Nucleotide-binding</keyword>
<dbReference type="SUPFAM" id="SSF52540">
    <property type="entry name" value="P-loop containing nucleoside triphosphate hydrolases"/>
    <property type="match status" value="1"/>
</dbReference>
<keyword evidence="5" id="KW-0067">ATP-binding</keyword>
<dbReference type="PROSITE" id="PS51192">
    <property type="entry name" value="HELICASE_ATP_BIND_1"/>
    <property type="match status" value="1"/>
</dbReference>
<dbReference type="SMART" id="SM00490">
    <property type="entry name" value="HELICc"/>
    <property type="match status" value="1"/>
</dbReference>
<evidence type="ECO:0000256" key="11">
    <source>
        <dbReference type="SAM" id="MobiDB-lite"/>
    </source>
</evidence>
<feature type="region of interest" description="Disordered" evidence="11">
    <location>
        <begin position="99"/>
        <end position="122"/>
    </location>
</feature>
<dbReference type="GO" id="GO:0016787">
    <property type="term" value="F:hydrolase activity"/>
    <property type="evidence" value="ECO:0007669"/>
    <property type="project" value="UniProtKB-KW"/>
</dbReference>
<organism evidence="14 15">
    <name type="scientific">Natronosalvus hydrolyticus</name>
    <dbReference type="NCBI Taxonomy" id="2979988"/>
    <lineage>
        <taxon>Archaea</taxon>
        <taxon>Methanobacteriati</taxon>
        <taxon>Methanobacteriota</taxon>
        <taxon>Stenosarchaea group</taxon>
        <taxon>Halobacteria</taxon>
        <taxon>Halobacteriales</taxon>
        <taxon>Natrialbaceae</taxon>
        <taxon>Natronosalvus</taxon>
    </lineage>
</organism>
<evidence type="ECO:0000256" key="10">
    <source>
        <dbReference type="SAM" id="Coils"/>
    </source>
</evidence>
<dbReference type="InterPro" id="IPR050615">
    <property type="entry name" value="ATP-dep_DNA_Helicase"/>
</dbReference>
<feature type="compositionally biased region" description="Basic and acidic residues" evidence="11">
    <location>
        <begin position="107"/>
        <end position="122"/>
    </location>
</feature>
<comment type="caution">
    <text evidence="14">The sequence shown here is derived from an EMBL/GenBank/DDBJ whole genome shotgun (WGS) entry which is preliminary data.</text>
</comment>
<dbReference type="SMART" id="SM00487">
    <property type="entry name" value="DEXDc"/>
    <property type="match status" value="1"/>
</dbReference>
<dbReference type="Gene3D" id="3.40.1170.30">
    <property type="match status" value="1"/>
</dbReference>
<evidence type="ECO:0000313" key="14">
    <source>
        <dbReference type="EMBL" id="MCU4752090.1"/>
    </source>
</evidence>
<feature type="domain" description="Helicase ATP-binding" evidence="12">
    <location>
        <begin position="170"/>
        <end position="314"/>
    </location>
</feature>
<dbReference type="PANTHER" id="PTHR11274:SF0">
    <property type="entry name" value="GENERAL TRANSCRIPTION AND DNA REPAIR FACTOR IIH HELICASE SUBUNIT XPB"/>
    <property type="match status" value="1"/>
</dbReference>
<evidence type="ECO:0000256" key="6">
    <source>
        <dbReference type="ARBA" id="ARBA00023235"/>
    </source>
</evidence>
<sequence>MPPSRWTSPSSIASPPSSPIVSDTTPSVRLRFEDGTIRLETDTDEPSFIDELSMLTLEWDSRSEIFRVPAHEYAALRVGLANESVTVADSVLCVEAPVSRGDSSASELDHTTASELDHTTASELDHTTAYELRSYQQDALEAWLETDRWADIDHVPAESLDSEGTAESTVGYPRYAPAGVLELPTGSGKTVIALEAIARLETPTLIVVPTIDLLEQWVGELRREFDVPVGQFGGGEQRLEWLTVSTYDSAYLKADSVGDRFGFVIFDEVHHLGGEGYRDIARTLPAPARLGLTATFERPDGAHEIVESLLGPLVYRLSADDLAGEHLAAYDVKRLEVTLTAGEREAYERNQETFTNYLARSNIQLRSGADYQQLVKRSGSDPAAREALLARQRAREIMLGAERKLETLEDVLETHRGERTILFTAHNDLAYEVAERFLAPVITHQTGTAERREILERFRSGRYSRVVTSNVLDEGVDVPDASVAVVLSGSGSEREFTQRLGRILRPKDDGGRALLYEIVAAETGEESIADRRR</sequence>
<dbReference type="InterPro" id="IPR001650">
    <property type="entry name" value="Helicase_C-like"/>
</dbReference>
<reference evidence="14 15" key="1">
    <citation type="submission" date="2022-09" db="EMBL/GenBank/DDBJ databases">
        <title>Enrichment on poylsaccharides allowed isolation of novel metabolic and taxonomic groups of Haloarchaea.</title>
        <authorList>
            <person name="Sorokin D.Y."/>
            <person name="Elcheninov A.G."/>
            <person name="Khizhniak T.V."/>
            <person name="Kolganova T.V."/>
            <person name="Kublanov I.V."/>
        </authorList>
    </citation>
    <scope>NUCLEOTIDE SEQUENCE [LARGE SCALE GENOMIC DNA]</scope>
    <source>
        <strain evidence="14 15">AArc-curdl1</strain>
    </source>
</reference>
<dbReference type="RefSeq" id="WP_342808430.1">
    <property type="nucleotide sequence ID" value="NZ_JAOPJZ010000005.1"/>
</dbReference>
<evidence type="ECO:0000256" key="4">
    <source>
        <dbReference type="ARBA" id="ARBA00022806"/>
    </source>
</evidence>
<dbReference type="EC" id="5.6.2.4" evidence="8"/>
<name>A0AAP2Z8C5_9EURY</name>
<evidence type="ECO:0000259" key="12">
    <source>
        <dbReference type="PROSITE" id="PS51192"/>
    </source>
</evidence>
<keyword evidence="10" id="KW-0175">Coiled coil</keyword>
<dbReference type="GO" id="GO:0005524">
    <property type="term" value="F:ATP binding"/>
    <property type="evidence" value="ECO:0007669"/>
    <property type="project" value="UniProtKB-KW"/>
</dbReference>
<gene>
    <name evidence="14" type="ORF">OB919_08850</name>
</gene>
<keyword evidence="3" id="KW-0378">Hydrolase</keyword>
<keyword evidence="4 14" id="KW-0347">Helicase</keyword>
<dbReference type="EMBL" id="JAOPJZ010000005">
    <property type="protein sequence ID" value="MCU4752090.1"/>
    <property type="molecule type" value="Genomic_DNA"/>
</dbReference>
<dbReference type="InterPro" id="IPR040699">
    <property type="entry name" value="XPB_DRD"/>
</dbReference>
<dbReference type="AlphaFoldDB" id="A0AAP2Z8C5"/>
<dbReference type="GO" id="GO:0140097">
    <property type="term" value="F:catalytic activity, acting on DNA"/>
    <property type="evidence" value="ECO:0007669"/>
    <property type="project" value="UniProtKB-ARBA"/>
</dbReference>
<evidence type="ECO:0000256" key="7">
    <source>
        <dbReference type="ARBA" id="ARBA00034617"/>
    </source>
</evidence>
<comment type="catalytic activity">
    <reaction evidence="9">
        <text>ATP + H2O = ADP + phosphate + H(+)</text>
        <dbReference type="Rhea" id="RHEA:13065"/>
        <dbReference type="ChEBI" id="CHEBI:15377"/>
        <dbReference type="ChEBI" id="CHEBI:15378"/>
        <dbReference type="ChEBI" id="CHEBI:30616"/>
        <dbReference type="ChEBI" id="CHEBI:43474"/>
        <dbReference type="ChEBI" id="CHEBI:456216"/>
        <dbReference type="EC" id="5.6.2.4"/>
    </reaction>
</comment>
<protein>
    <recommendedName>
        <fullName evidence="8">DNA 3'-5' helicase</fullName>
        <ecNumber evidence="8">5.6.2.4</ecNumber>
    </recommendedName>
</protein>
<dbReference type="GO" id="GO:0004386">
    <property type="term" value="F:helicase activity"/>
    <property type="evidence" value="ECO:0007669"/>
    <property type="project" value="UniProtKB-KW"/>
</dbReference>
<dbReference type="CDD" id="cd18789">
    <property type="entry name" value="SF2_C_XPB"/>
    <property type="match status" value="1"/>
</dbReference>
<dbReference type="InterPro" id="IPR032438">
    <property type="entry name" value="ERCC3_RAD25_C"/>
</dbReference>
<dbReference type="InterPro" id="IPR006935">
    <property type="entry name" value="Helicase/UvrB_N"/>
</dbReference>